<organism evidence="2 3">
    <name type="scientific">Neisseria bacilliformis ATCC BAA-1200</name>
    <dbReference type="NCBI Taxonomy" id="888742"/>
    <lineage>
        <taxon>Bacteria</taxon>
        <taxon>Pseudomonadati</taxon>
        <taxon>Pseudomonadota</taxon>
        <taxon>Betaproteobacteria</taxon>
        <taxon>Neisseriales</taxon>
        <taxon>Neisseriaceae</taxon>
        <taxon>Neisseria</taxon>
    </lineage>
</organism>
<comment type="caution">
    <text evidence="2">The sequence shown here is derived from an EMBL/GenBank/DDBJ whole genome shotgun (WGS) entry which is preliminary data.</text>
</comment>
<proteinExistence type="predicted"/>
<reference evidence="2 3" key="1">
    <citation type="submission" date="2011-02" db="EMBL/GenBank/DDBJ databases">
        <authorList>
            <person name="Muzny D."/>
            <person name="Qin X."/>
            <person name="Deng J."/>
            <person name="Jiang H."/>
            <person name="Liu Y."/>
            <person name="Qu J."/>
            <person name="Song X.-Z."/>
            <person name="Zhang L."/>
            <person name="Thornton R."/>
            <person name="Coyle M."/>
            <person name="Francisco L."/>
            <person name="Jackson L."/>
            <person name="Javaid M."/>
            <person name="Korchina V."/>
            <person name="Kovar C."/>
            <person name="Mata R."/>
            <person name="Mathew T."/>
            <person name="Ngo R."/>
            <person name="Nguyen L."/>
            <person name="Nguyen N."/>
            <person name="Okwuonu G."/>
            <person name="Ongeri F."/>
            <person name="Pham C."/>
            <person name="Simmons D."/>
            <person name="Wilczek-Boney K."/>
            <person name="Hale W."/>
            <person name="Jakkamsetti A."/>
            <person name="Pham P."/>
            <person name="Ruth R."/>
            <person name="San Lucas F."/>
            <person name="Warren J."/>
            <person name="Zhang J."/>
            <person name="Zhao Z."/>
            <person name="Zhou C."/>
            <person name="Zhu D."/>
            <person name="Lee S."/>
            <person name="Bess C."/>
            <person name="Blankenburg K."/>
            <person name="Forbes L."/>
            <person name="Fu Q."/>
            <person name="Gubbala S."/>
            <person name="Hirani K."/>
            <person name="Jayaseelan J.C."/>
            <person name="Lara F."/>
            <person name="Munidasa M."/>
            <person name="Palculict T."/>
            <person name="Patil S."/>
            <person name="Pu L.-L."/>
            <person name="Saada N."/>
            <person name="Tang L."/>
            <person name="Weissenberger G."/>
            <person name="Zhu Y."/>
            <person name="Hemphill L."/>
            <person name="Shang Y."/>
            <person name="Youmans B."/>
            <person name="Ayvaz T."/>
            <person name="Ross M."/>
            <person name="Santibanez J."/>
            <person name="Aqrawi P."/>
            <person name="Gross S."/>
            <person name="Joshi V."/>
            <person name="Fowler G."/>
            <person name="Nazareth L."/>
            <person name="Reid J."/>
            <person name="Worley K."/>
            <person name="Petrosino J."/>
            <person name="Highlander S."/>
            <person name="Gibbs R."/>
        </authorList>
    </citation>
    <scope>NUCLEOTIDE SEQUENCE [LARGE SCALE GENOMIC DNA]</scope>
    <source>
        <strain evidence="2 3">ATCC BAA-1200</strain>
    </source>
</reference>
<dbReference type="HOGENOM" id="CLU_3202384_0_0_4"/>
<keyword evidence="3" id="KW-1185">Reference proteome</keyword>
<dbReference type="AlphaFoldDB" id="F2BDX0"/>
<feature type="compositionally biased region" description="Low complexity" evidence="1">
    <location>
        <begin position="10"/>
        <end position="21"/>
    </location>
</feature>
<sequence>MWLRHARGYNVRTAARARTPANRVRALRHTPYTNPKGRLKTEKAA</sequence>
<gene>
    <name evidence="2" type="ORF">HMPREF9123_1926</name>
</gene>
<evidence type="ECO:0000313" key="3">
    <source>
        <dbReference type="Proteomes" id="UP000004105"/>
    </source>
</evidence>
<feature type="region of interest" description="Disordered" evidence="1">
    <location>
        <begin position="1"/>
        <end position="21"/>
    </location>
</feature>
<evidence type="ECO:0000256" key="1">
    <source>
        <dbReference type="SAM" id="MobiDB-lite"/>
    </source>
</evidence>
<dbReference type="Proteomes" id="UP000004105">
    <property type="component" value="Unassembled WGS sequence"/>
</dbReference>
<protein>
    <submittedName>
        <fullName evidence="2">Uncharacterized protein</fullName>
    </submittedName>
</protein>
<name>F2BDX0_9NEIS</name>
<accession>F2BDX0</accession>
<evidence type="ECO:0000313" key="2">
    <source>
        <dbReference type="EMBL" id="EGF10289.1"/>
    </source>
</evidence>
<dbReference type="EMBL" id="AFAY01000042">
    <property type="protein sequence ID" value="EGF10289.1"/>
    <property type="molecule type" value="Genomic_DNA"/>
</dbReference>